<evidence type="ECO:0000313" key="5">
    <source>
        <dbReference type="Proteomes" id="UP000887226"/>
    </source>
</evidence>
<evidence type="ECO:0000313" key="4">
    <source>
        <dbReference type="EMBL" id="KAG9244475.1"/>
    </source>
</evidence>
<dbReference type="EMBL" id="MU253903">
    <property type="protein sequence ID" value="KAG9244475.1"/>
    <property type="molecule type" value="Genomic_DNA"/>
</dbReference>
<protein>
    <submittedName>
        <fullName evidence="4">Scytalone dehydratase</fullName>
    </submittedName>
</protein>
<evidence type="ECO:0000256" key="1">
    <source>
        <dbReference type="ARBA" id="ARBA00008584"/>
    </source>
</evidence>
<reference evidence="4" key="1">
    <citation type="journal article" date="2021" name="IMA Fungus">
        <title>Genomic characterization of three marine fungi, including Emericellopsis atlantica sp. nov. with signatures of a generalist lifestyle and marine biomass degradation.</title>
        <authorList>
            <person name="Hagestad O.C."/>
            <person name="Hou L."/>
            <person name="Andersen J.H."/>
            <person name="Hansen E.H."/>
            <person name="Altermark B."/>
            <person name="Li C."/>
            <person name="Kuhnert E."/>
            <person name="Cox R.J."/>
            <person name="Crous P.W."/>
            <person name="Spatafora J.W."/>
            <person name="Lail K."/>
            <person name="Amirebrahimi M."/>
            <person name="Lipzen A."/>
            <person name="Pangilinan J."/>
            <person name="Andreopoulos W."/>
            <person name="Hayes R.D."/>
            <person name="Ng V."/>
            <person name="Grigoriev I.V."/>
            <person name="Jackson S.A."/>
            <person name="Sutton T.D.S."/>
            <person name="Dobson A.D.W."/>
            <person name="Rama T."/>
        </authorList>
    </citation>
    <scope>NUCLEOTIDE SEQUENCE</scope>
    <source>
        <strain evidence="4">TRa3180A</strain>
    </source>
</reference>
<dbReference type="InterPro" id="IPR032710">
    <property type="entry name" value="NTF2-like_dom_sf"/>
</dbReference>
<name>A0A9P7Z3Z1_9HELO</name>
<dbReference type="Proteomes" id="UP000887226">
    <property type="component" value="Unassembled WGS sequence"/>
</dbReference>
<dbReference type="GO" id="GO:0016829">
    <property type="term" value="F:lyase activity"/>
    <property type="evidence" value="ECO:0007669"/>
    <property type="project" value="UniProtKB-KW"/>
</dbReference>
<accession>A0A9P7Z3Z1</accession>
<sequence length="150" mass="16991">MSPSVISSDESPTSKPTFWSSKKAIPFEDYLELNECAFNWVDSYEVNVTAPTSTRWETINADDSMAIMTDQGFLSDVTERTQHLLVMICWERVGNRSHRQPPTAFYIDATLTTVKTSGHSHATKGHCYVKIDGAWKFTGLNAKARWNEHD</sequence>
<dbReference type="Gene3D" id="3.10.450.50">
    <property type="match status" value="1"/>
</dbReference>
<feature type="domain" description="Scytalone dehydratase-like" evidence="3">
    <location>
        <begin position="25"/>
        <end position="150"/>
    </location>
</feature>
<keyword evidence="5" id="KW-1185">Reference proteome</keyword>
<keyword evidence="2" id="KW-0456">Lyase</keyword>
<organism evidence="4 5">
    <name type="scientific">Calycina marina</name>
    <dbReference type="NCBI Taxonomy" id="1763456"/>
    <lineage>
        <taxon>Eukaryota</taxon>
        <taxon>Fungi</taxon>
        <taxon>Dikarya</taxon>
        <taxon>Ascomycota</taxon>
        <taxon>Pezizomycotina</taxon>
        <taxon>Leotiomycetes</taxon>
        <taxon>Helotiales</taxon>
        <taxon>Pezizellaceae</taxon>
        <taxon>Calycina</taxon>
    </lineage>
</organism>
<evidence type="ECO:0000256" key="2">
    <source>
        <dbReference type="ARBA" id="ARBA00023239"/>
    </source>
</evidence>
<dbReference type="Pfam" id="PF02982">
    <property type="entry name" value="Scytalone_dh"/>
    <property type="match status" value="1"/>
</dbReference>
<dbReference type="AlphaFoldDB" id="A0A9P7Z3Z1"/>
<dbReference type="InterPro" id="IPR049884">
    <property type="entry name" value="Scytalone_dh"/>
</dbReference>
<evidence type="ECO:0000259" key="3">
    <source>
        <dbReference type="Pfam" id="PF02982"/>
    </source>
</evidence>
<dbReference type="OrthoDB" id="5281072at2759"/>
<proteinExistence type="inferred from homology"/>
<comment type="similarity">
    <text evidence="1">Belongs to the scytalone dehydratase family.</text>
</comment>
<comment type="caution">
    <text evidence="4">The sequence shown here is derived from an EMBL/GenBank/DDBJ whole genome shotgun (WGS) entry which is preliminary data.</text>
</comment>
<gene>
    <name evidence="4" type="ORF">BJ878DRAFT_480124</name>
</gene>
<dbReference type="SUPFAM" id="SSF54427">
    <property type="entry name" value="NTF2-like"/>
    <property type="match status" value="1"/>
</dbReference>